<dbReference type="RefSeq" id="WP_185244341.1">
    <property type="nucleotide sequence ID" value="NZ_AP023213.1"/>
</dbReference>
<sequence length="318" mass="31795">MKQRRIFSALLPAVLLALFIFALAGCGGGSASTSTPPPAKVAGVAATSGDGQASLTWDAAGDAVSYNVYYSASAGVTAATGTKVAGAASGGTISGLQNGTTYYFVVTGVNAAGESVLSDEKPVTPLPPLPAKVLGFNPVGSDGEVILTWTADPAATSYNVYWSTTAGTAATSGNKLANFTSGQALTGLTNGQTYYFVVKAENLAGEGPASNEKPATPAAALQPPVSPNNVVLTAGVGQVTVSWAEPSLADSYNVYYLLSPTQPTTATVIGTGTKLTSTNSPLVVQGLTTGANYWFSVTAVNAAGVSGGQTNPKKAVPL</sequence>
<dbReference type="SUPFAM" id="SSF49265">
    <property type="entry name" value="Fibronectin type III"/>
    <property type="match status" value="2"/>
</dbReference>
<name>A0A6S6LVN1_9BACT</name>
<keyword evidence="5" id="KW-1185">Reference proteome</keyword>
<dbReference type="SMART" id="SM00060">
    <property type="entry name" value="FN3"/>
    <property type="match status" value="3"/>
</dbReference>
<dbReference type="InterPro" id="IPR036116">
    <property type="entry name" value="FN3_sf"/>
</dbReference>
<dbReference type="InterPro" id="IPR050964">
    <property type="entry name" value="Striated_Muscle_Regulatory"/>
</dbReference>
<feature type="domain" description="Fibronectin type-III" evidence="3">
    <location>
        <begin position="129"/>
        <end position="220"/>
    </location>
</feature>
<organism evidence="4 5">
    <name type="scientific">Citrifermentans bremense</name>
    <dbReference type="NCBI Taxonomy" id="60035"/>
    <lineage>
        <taxon>Bacteria</taxon>
        <taxon>Pseudomonadati</taxon>
        <taxon>Thermodesulfobacteriota</taxon>
        <taxon>Desulfuromonadia</taxon>
        <taxon>Geobacterales</taxon>
        <taxon>Geobacteraceae</taxon>
        <taxon>Citrifermentans</taxon>
    </lineage>
</organism>
<dbReference type="Proteomes" id="UP000515472">
    <property type="component" value="Chromosome"/>
</dbReference>
<dbReference type="InterPro" id="IPR013783">
    <property type="entry name" value="Ig-like_fold"/>
</dbReference>
<keyword evidence="2" id="KW-0732">Signal</keyword>
<dbReference type="CDD" id="cd00063">
    <property type="entry name" value="FN3"/>
    <property type="match status" value="3"/>
</dbReference>
<evidence type="ECO:0000313" key="4">
    <source>
        <dbReference type="EMBL" id="BCG46057.1"/>
    </source>
</evidence>
<gene>
    <name evidence="4" type="ORF">GEOBRER4_n0838</name>
</gene>
<reference evidence="4 5" key="1">
    <citation type="submission" date="2020-06" db="EMBL/GenBank/DDBJ databases">
        <title>Interaction of electrochemicaly active bacteria, Geobacter bremensis R4 on different carbon anode.</title>
        <authorList>
            <person name="Meng L."/>
            <person name="Yoshida N."/>
        </authorList>
    </citation>
    <scope>NUCLEOTIDE SEQUENCE [LARGE SCALE GENOMIC DNA]</scope>
    <source>
        <strain evidence="4 5">R4</strain>
    </source>
</reference>
<feature type="domain" description="Fibronectin type-III" evidence="3">
    <location>
        <begin position="223"/>
        <end position="318"/>
    </location>
</feature>
<dbReference type="PROSITE" id="PS51257">
    <property type="entry name" value="PROKAR_LIPOPROTEIN"/>
    <property type="match status" value="1"/>
</dbReference>
<evidence type="ECO:0000313" key="5">
    <source>
        <dbReference type="Proteomes" id="UP000515472"/>
    </source>
</evidence>
<dbReference type="Pfam" id="PF00041">
    <property type="entry name" value="fn3"/>
    <property type="match status" value="3"/>
</dbReference>
<dbReference type="AlphaFoldDB" id="A0A6S6LVN1"/>
<accession>A0A6S6LVN1</accession>
<protein>
    <recommendedName>
        <fullName evidence="3">Fibronectin type-III domain-containing protein</fullName>
    </recommendedName>
</protein>
<dbReference type="KEGG" id="gbn:GEOBRER4_08070"/>
<proteinExistence type="predicted"/>
<dbReference type="PROSITE" id="PS50853">
    <property type="entry name" value="FN3"/>
    <property type="match status" value="3"/>
</dbReference>
<evidence type="ECO:0000259" key="3">
    <source>
        <dbReference type="PROSITE" id="PS50853"/>
    </source>
</evidence>
<feature type="signal peptide" evidence="2">
    <location>
        <begin position="1"/>
        <end position="24"/>
    </location>
</feature>
<feature type="chain" id="PRO_5027582335" description="Fibronectin type-III domain-containing protein" evidence="2">
    <location>
        <begin position="25"/>
        <end position="318"/>
    </location>
</feature>
<dbReference type="Gene3D" id="2.60.40.10">
    <property type="entry name" value="Immunoglobulins"/>
    <property type="match status" value="3"/>
</dbReference>
<dbReference type="PANTHER" id="PTHR13817">
    <property type="entry name" value="TITIN"/>
    <property type="match status" value="1"/>
</dbReference>
<dbReference type="EMBL" id="AP023213">
    <property type="protein sequence ID" value="BCG46057.1"/>
    <property type="molecule type" value="Genomic_DNA"/>
</dbReference>
<dbReference type="InterPro" id="IPR003961">
    <property type="entry name" value="FN3_dom"/>
</dbReference>
<evidence type="ECO:0000256" key="1">
    <source>
        <dbReference type="ARBA" id="ARBA00022737"/>
    </source>
</evidence>
<evidence type="ECO:0000256" key="2">
    <source>
        <dbReference type="SAM" id="SignalP"/>
    </source>
</evidence>
<keyword evidence="1" id="KW-0677">Repeat</keyword>
<feature type="domain" description="Fibronectin type-III" evidence="3">
    <location>
        <begin position="37"/>
        <end position="128"/>
    </location>
</feature>
<dbReference type="PANTHER" id="PTHR13817:SF166">
    <property type="entry name" value="NEURONAL IGCAM-RELATED"/>
    <property type="match status" value="1"/>
</dbReference>